<sequence>MTIKNTKPFKYKVTLQLYNKSQFKCNVQFLHFAHTEWNQSIDHNEKQNLFFMKNCLVMTNSRQNYFTLIYYRFFRLGKMKSKSKTTAPKKRCQNPPKTFDNNNIRNDWQKKYGRLLEKYQLLRSENDEIKGGYQQKVKFLQNELKKIVLYAGEKLEQLETTLLWYRSKYESLIKNQNSQARKRICRSTQTTYSGPSHSFLKSKSTGSTTPKKEISVVEIDNCLNNYNTSHYEKDSRDLNEHECDNDHKSLSPKQNALFSEKTSSGSNQDISRKHKIFNHNNSASFYVGDEISAQQNALICRLRARLDTMSDILTSTKNQMNEQFVFDNNFAAQTSYATFPNPTFQFGKKASFTLKYCRPSK</sequence>
<name>X6MIK4_RETFI</name>
<dbReference type="EMBL" id="ASPP01020362">
    <property type="protein sequence ID" value="ETO13838.1"/>
    <property type="molecule type" value="Genomic_DNA"/>
</dbReference>
<feature type="compositionally biased region" description="Polar residues" evidence="1">
    <location>
        <begin position="251"/>
        <end position="269"/>
    </location>
</feature>
<evidence type="ECO:0000256" key="1">
    <source>
        <dbReference type="SAM" id="MobiDB-lite"/>
    </source>
</evidence>
<feature type="region of interest" description="Disordered" evidence="1">
    <location>
        <begin position="184"/>
        <end position="210"/>
    </location>
</feature>
<protein>
    <submittedName>
        <fullName evidence="2">Uncharacterized protein</fullName>
    </submittedName>
</protein>
<dbReference type="AlphaFoldDB" id="X6MIK4"/>
<keyword evidence="3" id="KW-1185">Reference proteome</keyword>
<accession>X6MIK4</accession>
<gene>
    <name evidence="2" type="ORF">RFI_23530</name>
</gene>
<evidence type="ECO:0000313" key="2">
    <source>
        <dbReference type="EMBL" id="ETO13838.1"/>
    </source>
</evidence>
<evidence type="ECO:0000313" key="3">
    <source>
        <dbReference type="Proteomes" id="UP000023152"/>
    </source>
</evidence>
<organism evidence="2 3">
    <name type="scientific">Reticulomyxa filosa</name>
    <dbReference type="NCBI Taxonomy" id="46433"/>
    <lineage>
        <taxon>Eukaryota</taxon>
        <taxon>Sar</taxon>
        <taxon>Rhizaria</taxon>
        <taxon>Retaria</taxon>
        <taxon>Foraminifera</taxon>
        <taxon>Monothalamids</taxon>
        <taxon>Reticulomyxidae</taxon>
        <taxon>Reticulomyxa</taxon>
    </lineage>
</organism>
<dbReference type="Proteomes" id="UP000023152">
    <property type="component" value="Unassembled WGS sequence"/>
</dbReference>
<feature type="compositionally biased region" description="Basic and acidic residues" evidence="1">
    <location>
        <begin position="231"/>
        <end position="249"/>
    </location>
</feature>
<proteinExistence type="predicted"/>
<reference evidence="2 3" key="1">
    <citation type="journal article" date="2013" name="Curr. Biol.">
        <title>The Genome of the Foraminiferan Reticulomyxa filosa.</title>
        <authorList>
            <person name="Glockner G."/>
            <person name="Hulsmann N."/>
            <person name="Schleicher M."/>
            <person name="Noegel A.A."/>
            <person name="Eichinger L."/>
            <person name="Gallinger C."/>
            <person name="Pawlowski J."/>
            <person name="Sierra R."/>
            <person name="Euteneuer U."/>
            <person name="Pillet L."/>
            <person name="Moustafa A."/>
            <person name="Platzer M."/>
            <person name="Groth M."/>
            <person name="Szafranski K."/>
            <person name="Schliwa M."/>
        </authorList>
    </citation>
    <scope>NUCLEOTIDE SEQUENCE [LARGE SCALE GENOMIC DNA]</scope>
</reference>
<feature type="compositionally biased region" description="Polar residues" evidence="1">
    <location>
        <begin position="186"/>
        <end position="196"/>
    </location>
</feature>
<comment type="caution">
    <text evidence="2">The sequence shown here is derived from an EMBL/GenBank/DDBJ whole genome shotgun (WGS) entry which is preliminary data.</text>
</comment>
<feature type="region of interest" description="Disordered" evidence="1">
    <location>
        <begin position="231"/>
        <end position="269"/>
    </location>
</feature>